<protein>
    <submittedName>
        <fullName evidence="1">Pyridoxamine 5'-phosphate oxidase family protein</fullName>
    </submittedName>
</protein>
<dbReference type="RefSeq" id="WP_203365223.1">
    <property type="nucleotide sequence ID" value="NZ_WSFT01000015.1"/>
</dbReference>
<name>A0A942Z5C9_9FIRM</name>
<accession>A0A942Z5C9</accession>
<comment type="caution">
    <text evidence="1">The sequence shown here is derived from an EMBL/GenBank/DDBJ whole genome shotgun (WGS) entry which is preliminary data.</text>
</comment>
<proteinExistence type="predicted"/>
<dbReference type="Proteomes" id="UP000724672">
    <property type="component" value="Unassembled WGS sequence"/>
</dbReference>
<dbReference type="AlphaFoldDB" id="A0A942Z5C9"/>
<reference evidence="1" key="1">
    <citation type="submission" date="2019-12" db="EMBL/GenBank/DDBJ databases">
        <title>Clostridiaceae gen. nov. sp. nov., isolated from sediment in Xinjiang, China.</title>
        <authorList>
            <person name="Zhang R."/>
        </authorList>
    </citation>
    <scope>NUCLEOTIDE SEQUENCE</scope>
    <source>
        <strain evidence="1">D2Q-11</strain>
    </source>
</reference>
<dbReference type="SUPFAM" id="SSF50475">
    <property type="entry name" value="FMN-binding split barrel"/>
    <property type="match status" value="1"/>
</dbReference>
<organism evidence="1 2">
    <name type="scientific">Anaeromonas frigoriresistens</name>
    <dbReference type="NCBI Taxonomy" id="2683708"/>
    <lineage>
        <taxon>Bacteria</taxon>
        <taxon>Bacillati</taxon>
        <taxon>Bacillota</taxon>
        <taxon>Tissierellia</taxon>
        <taxon>Tissierellales</taxon>
        <taxon>Thermohalobacteraceae</taxon>
        <taxon>Anaeromonas</taxon>
    </lineage>
</organism>
<dbReference type="EMBL" id="WSFT01000015">
    <property type="protein sequence ID" value="MBS4537291.1"/>
    <property type="molecule type" value="Genomic_DNA"/>
</dbReference>
<dbReference type="Gene3D" id="2.30.110.10">
    <property type="entry name" value="Electron Transport, Fmn-binding Protein, Chain A"/>
    <property type="match status" value="1"/>
</dbReference>
<sequence length="156" mass="18329">MEVFEKSLKVMNQLFSKDYQFALATTNNNIPSVRFIDTYYDKGCFYIVTYANSKKVKELEINENVSLCNNLYSFSGLAYNIGHPLKSQNSEIREKLIIAFEPWYFKHNNENDENMCYVKVELMQGFFYKDGTGYQVDFKAQKADEFPFEFDIVVSE</sequence>
<evidence type="ECO:0000313" key="2">
    <source>
        <dbReference type="Proteomes" id="UP000724672"/>
    </source>
</evidence>
<dbReference type="InterPro" id="IPR012349">
    <property type="entry name" value="Split_barrel_FMN-bd"/>
</dbReference>
<gene>
    <name evidence="1" type="ORF">GOQ27_02395</name>
</gene>
<evidence type="ECO:0000313" key="1">
    <source>
        <dbReference type="EMBL" id="MBS4537291.1"/>
    </source>
</evidence>
<keyword evidence="2" id="KW-1185">Reference proteome</keyword>